<accession>A0ABV0S4N0</accession>
<name>A0ABV0S4N0_9TELE</name>
<comment type="caution">
    <text evidence="1">The sequence shown here is derived from an EMBL/GenBank/DDBJ whole genome shotgun (WGS) entry which is preliminary data.</text>
</comment>
<sequence>MFSSVAEEVRRDDLDFEVKESTCKTEDTFFSLSVRYEYLLSLFKDVSEADLSDVLKNLKLYGYYQRSLSGCLNVFRFLIYKNKICIFLDL</sequence>
<dbReference type="Proteomes" id="UP001434883">
    <property type="component" value="Unassembled WGS sequence"/>
</dbReference>
<evidence type="ECO:0000313" key="2">
    <source>
        <dbReference type="Proteomes" id="UP001434883"/>
    </source>
</evidence>
<reference evidence="1 2" key="1">
    <citation type="submission" date="2021-06" db="EMBL/GenBank/DDBJ databases">
        <authorList>
            <person name="Palmer J.M."/>
        </authorList>
    </citation>
    <scope>NUCLEOTIDE SEQUENCE [LARGE SCALE GENOMIC DNA]</scope>
    <source>
        <strain evidence="1 2">XC_2019</strain>
        <tissue evidence="1">Muscle</tissue>
    </source>
</reference>
<gene>
    <name evidence="1" type="ORF">XENOCAPTIV_002224</name>
</gene>
<proteinExistence type="predicted"/>
<organism evidence="1 2">
    <name type="scientific">Xenoophorus captivus</name>
    <dbReference type="NCBI Taxonomy" id="1517983"/>
    <lineage>
        <taxon>Eukaryota</taxon>
        <taxon>Metazoa</taxon>
        <taxon>Chordata</taxon>
        <taxon>Craniata</taxon>
        <taxon>Vertebrata</taxon>
        <taxon>Euteleostomi</taxon>
        <taxon>Actinopterygii</taxon>
        <taxon>Neopterygii</taxon>
        <taxon>Teleostei</taxon>
        <taxon>Neoteleostei</taxon>
        <taxon>Acanthomorphata</taxon>
        <taxon>Ovalentaria</taxon>
        <taxon>Atherinomorphae</taxon>
        <taxon>Cyprinodontiformes</taxon>
        <taxon>Goodeidae</taxon>
        <taxon>Xenoophorus</taxon>
    </lineage>
</organism>
<dbReference type="EMBL" id="JAHRIN010068439">
    <property type="protein sequence ID" value="MEQ2215530.1"/>
    <property type="molecule type" value="Genomic_DNA"/>
</dbReference>
<protein>
    <submittedName>
        <fullName evidence="1">Uncharacterized protein</fullName>
    </submittedName>
</protein>
<keyword evidence="2" id="KW-1185">Reference proteome</keyword>
<evidence type="ECO:0000313" key="1">
    <source>
        <dbReference type="EMBL" id="MEQ2215530.1"/>
    </source>
</evidence>